<evidence type="ECO:0000256" key="3">
    <source>
        <dbReference type="ARBA" id="ARBA00022741"/>
    </source>
</evidence>
<feature type="domain" description="ABC transmembrane type-1" evidence="9">
    <location>
        <begin position="24"/>
        <end position="318"/>
    </location>
</feature>
<dbReference type="InterPro" id="IPR011527">
    <property type="entry name" value="ABC1_TM_dom"/>
</dbReference>
<evidence type="ECO:0000256" key="6">
    <source>
        <dbReference type="ARBA" id="ARBA00023136"/>
    </source>
</evidence>
<dbReference type="NCBIfam" id="TIGR02868">
    <property type="entry name" value="CydC"/>
    <property type="match status" value="1"/>
</dbReference>
<dbReference type="Gene3D" id="1.20.1560.10">
    <property type="entry name" value="ABC transporter type 1, transmembrane domain"/>
    <property type="match status" value="1"/>
</dbReference>
<dbReference type="SUPFAM" id="SSF52540">
    <property type="entry name" value="P-loop containing nucleoside triphosphate hydrolases"/>
    <property type="match status" value="1"/>
</dbReference>
<reference evidence="10 11" key="1">
    <citation type="journal article" date="2021" name="Int. J. Syst. Evol. Microbiol.">
        <title>Reticulibacter mediterranei gen. nov., sp. nov., within the new family Reticulibacteraceae fam. nov., and Ktedonospora formicarum gen. nov., sp. nov., Ktedonobacter robiniae sp. nov., Dictyobacter formicarum sp. nov. and Dictyobacter arantiisoli sp. nov., belonging to the class Ktedonobacteria.</title>
        <authorList>
            <person name="Yabe S."/>
            <person name="Zheng Y."/>
            <person name="Wang C.M."/>
            <person name="Sakai Y."/>
            <person name="Abe K."/>
            <person name="Yokota A."/>
            <person name="Donadio S."/>
            <person name="Cavaletti L."/>
            <person name="Monciardini P."/>
        </authorList>
    </citation>
    <scope>NUCLEOTIDE SEQUENCE [LARGE SCALE GENOMIC DNA]</scope>
    <source>
        <strain evidence="10 11">SOSP1-30</strain>
    </source>
</reference>
<keyword evidence="4" id="KW-0067">ATP-binding</keyword>
<comment type="subcellular location">
    <subcellularLocation>
        <location evidence="1">Cell membrane</location>
        <topology evidence="1">Multi-pass membrane protein</topology>
    </subcellularLocation>
</comment>
<evidence type="ECO:0000259" key="8">
    <source>
        <dbReference type="PROSITE" id="PS50893"/>
    </source>
</evidence>
<organism evidence="10 11">
    <name type="scientific">Ktedonobacter robiniae</name>
    <dbReference type="NCBI Taxonomy" id="2778365"/>
    <lineage>
        <taxon>Bacteria</taxon>
        <taxon>Bacillati</taxon>
        <taxon>Chloroflexota</taxon>
        <taxon>Ktedonobacteria</taxon>
        <taxon>Ktedonobacterales</taxon>
        <taxon>Ktedonobacteraceae</taxon>
        <taxon>Ktedonobacter</taxon>
    </lineage>
</organism>
<dbReference type="InterPro" id="IPR003439">
    <property type="entry name" value="ABC_transporter-like_ATP-bd"/>
</dbReference>
<keyword evidence="6 7" id="KW-0472">Membrane</keyword>
<keyword evidence="5 7" id="KW-1133">Transmembrane helix</keyword>
<keyword evidence="2 7" id="KW-0812">Transmembrane</keyword>
<dbReference type="PROSITE" id="PS50929">
    <property type="entry name" value="ABC_TM1F"/>
    <property type="match status" value="1"/>
</dbReference>
<dbReference type="RefSeq" id="WP_201375279.1">
    <property type="nucleotide sequence ID" value="NZ_BNJG01000003.1"/>
</dbReference>
<evidence type="ECO:0000256" key="4">
    <source>
        <dbReference type="ARBA" id="ARBA00022840"/>
    </source>
</evidence>
<feature type="transmembrane region" description="Helical" evidence="7">
    <location>
        <begin position="142"/>
        <end position="164"/>
    </location>
</feature>
<evidence type="ECO:0000256" key="1">
    <source>
        <dbReference type="ARBA" id="ARBA00004651"/>
    </source>
</evidence>
<evidence type="ECO:0000256" key="2">
    <source>
        <dbReference type="ARBA" id="ARBA00022692"/>
    </source>
</evidence>
<accession>A0ABQ3V1P4</accession>
<dbReference type="Proteomes" id="UP000654345">
    <property type="component" value="Unassembled WGS sequence"/>
</dbReference>
<evidence type="ECO:0000313" key="10">
    <source>
        <dbReference type="EMBL" id="GHO59066.1"/>
    </source>
</evidence>
<feature type="transmembrane region" description="Helical" evidence="7">
    <location>
        <begin position="170"/>
        <end position="190"/>
    </location>
</feature>
<feature type="transmembrane region" description="Helical" evidence="7">
    <location>
        <begin position="21"/>
        <end position="42"/>
    </location>
</feature>
<proteinExistence type="predicted"/>
<dbReference type="EMBL" id="BNJG01000003">
    <property type="protein sequence ID" value="GHO59066.1"/>
    <property type="molecule type" value="Genomic_DNA"/>
</dbReference>
<protein>
    <submittedName>
        <fullName evidence="10">Thiol reductant ABC exporter subunit CydC</fullName>
    </submittedName>
</protein>
<dbReference type="SMART" id="SM00382">
    <property type="entry name" value="AAA"/>
    <property type="match status" value="1"/>
</dbReference>
<dbReference type="SUPFAM" id="SSF90123">
    <property type="entry name" value="ABC transporter transmembrane region"/>
    <property type="match status" value="1"/>
</dbReference>
<dbReference type="PANTHER" id="PTHR43394">
    <property type="entry name" value="ATP-DEPENDENT PERMEASE MDL1, MITOCHONDRIAL"/>
    <property type="match status" value="1"/>
</dbReference>
<dbReference type="CDD" id="cd18585">
    <property type="entry name" value="ABC_6TM_CydC"/>
    <property type="match status" value="1"/>
</dbReference>
<evidence type="ECO:0000259" key="9">
    <source>
        <dbReference type="PROSITE" id="PS50929"/>
    </source>
</evidence>
<keyword evidence="3" id="KW-0547">Nucleotide-binding</keyword>
<dbReference type="PROSITE" id="PS00211">
    <property type="entry name" value="ABC_TRANSPORTER_1"/>
    <property type="match status" value="1"/>
</dbReference>
<comment type="caution">
    <text evidence="10">The sequence shown here is derived from an EMBL/GenBank/DDBJ whole genome shotgun (WGS) entry which is preliminary data.</text>
</comment>
<keyword evidence="11" id="KW-1185">Reference proteome</keyword>
<name>A0ABQ3V1P4_9CHLR</name>
<dbReference type="InterPro" id="IPR039421">
    <property type="entry name" value="Type_1_exporter"/>
</dbReference>
<evidence type="ECO:0000256" key="5">
    <source>
        <dbReference type="ARBA" id="ARBA00022989"/>
    </source>
</evidence>
<sequence length="589" mass="64989">MNENTTTTFLRLLKLAKPLRGLMALAVLLGFLTIGCGVALLATSAYLISAAALHPAVSALSIAIVGVRAFGIGRGVFRYLDRLVSHEVVFRLLSRIRVWLYNAIEPLAPARLLSFARADGTGLSSGDLLSRIISDVDALQNVYIRVISPPMVALVVAISVWLFLGAFDLLIGLVFIVTFLLATVGVPLLTHVLSRTIGERLVTLNAQLKTEVVNNIQGMPDIVAFGQEEHQANRLSALSTTLQGLQRQMANITGIQSALTNLFTNLATWLTLLLAIPLVTSGHLPGVLLAMLVLTVLSSFEAAQPLPAAFQQLGSTTQAARRLFEIVDARSEVEDPKEATPLPQRYDIGFRNLTFRYMQEQPPVLRDLSFHVPENSCVAIVGASGAGKSTIARLLLRFWEHRQGQILLGGQELQGYRQEDIHRLMSVVAQDTHLFNTSIYENLRIANHDAKREIIITAAKQAQIHDFIESLPQGYDTQVGEQGLFLSGGERQRIAIARALLKDAPILILDEPTANLDSLTEREVLRTLRTLIQGRTTILITHRLVDLDMANEILVLRDGEIAERGSERQLMQNEGLYWQMWNLQHKVLV</sequence>
<feature type="transmembrane region" description="Helical" evidence="7">
    <location>
        <begin position="48"/>
        <end position="70"/>
    </location>
</feature>
<dbReference type="InterPro" id="IPR027417">
    <property type="entry name" value="P-loop_NTPase"/>
</dbReference>
<dbReference type="PROSITE" id="PS50893">
    <property type="entry name" value="ABC_TRANSPORTER_2"/>
    <property type="match status" value="1"/>
</dbReference>
<dbReference type="InterPro" id="IPR036640">
    <property type="entry name" value="ABC1_TM_sf"/>
</dbReference>
<dbReference type="Pfam" id="PF00664">
    <property type="entry name" value="ABC_membrane"/>
    <property type="match status" value="1"/>
</dbReference>
<dbReference type="InterPro" id="IPR017871">
    <property type="entry name" value="ABC_transporter-like_CS"/>
</dbReference>
<feature type="domain" description="ABC transporter" evidence="8">
    <location>
        <begin position="348"/>
        <end position="583"/>
    </location>
</feature>
<evidence type="ECO:0000256" key="7">
    <source>
        <dbReference type="SAM" id="Phobius"/>
    </source>
</evidence>
<dbReference type="Gene3D" id="3.40.50.300">
    <property type="entry name" value="P-loop containing nucleotide triphosphate hydrolases"/>
    <property type="match status" value="1"/>
</dbReference>
<dbReference type="InterPro" id="IPR003593">
    <property type="entry name" value="AAA+_ATPase"/>
</dbReference>
<dbReference type="Pfam" id="PF00005">
    <property type="entry name" value="ABC_tran"/>
    <property type="match status" value="1"/>
</dbReference>
<evidence type="ECO:0000313" key="11">
    <source>
        <dbReference type="Proteomes" id="UP000654345"/>
    </source>
</evidence>
<dbReference type="PANTHER" id="PTHR43394:SF1">
    <property type="entry name" value="ATP-BINDING CASSETTE SUB-FAMILY B MEMBER 10, MITOCHONDRIAL"/>
    <property type="match status" value="1"/>
</dbReference>
<feature type="transmembrane region" description="Helical" evidence="7">
    <location>
        <begin position="258"/>
        <end position="278"/>
    </location>
</feature>
<gene>
    <name evidence="10" type="ORF">KSB_75410</name>
</gene>
<dbReference type="InterPro" id="IPR014223">
    <property type="entry name" value="ABC_CydC/D"/>
</dbReference>